<dbReference type="RefSeq" id="WP_115896669.1">
    <property type="nucleotide sequence ID" value="NZ_QUNG01000002.1"/>
</dbReference>
<sequence>MKKIVSTLISTLAVGTVASSACLALAADKPNKVSIGYFLEWPTANQVAQVNDTYSKEMGVEVEWHAFDSGTAMSAAMASGGVDMAYSQGLVPFTIAVSKGLPITMVGIAVSYAENDNCVVGKDAHITSANAKQLEGKNIAVPFGTVSHYKMLKTLKQLEVNSKKVHLLDMAPADGAAALARGDVSMACGWGGALRRMKQYGEVLMSAKEQEAAGIRSFDVISVNNSFAKQYPELVSEFLQVTNDANKAYKESPQTQQPIIAKASGLSLTDTNQILDLFTFPVKDEQVSPYWMGGGVQTFTKEVADFFVQQKQIPKALADYSATIDASYFKNVH</sequence>
<comment type="similarity">
    <text evidence="2">Belongs to the bacterial solute-binding protein SsuA/TauA family.</text>
</comment>
<feature type="chain" id="PRO_5017807711" evidence="4">
    <location>
        <begin position="27"/>
        <end position="333"/>
    </location>
</feature>
<feature type="signal peptide" evidence="4">
    <location>
        <begin position="1"/>
        <end position="26"/>
    </location>
</feature>
<dbReference type="AlphaFoldDB" id="A0A3E0DRZ1"/>
<evidence type="ECO:0000256" key="1">
    <source>
        <dbReference type="ARBA" id="ARBA00004418"/>
    </source>
</evidence>
<feature type="domain" description="SsuA/THI5-like" evidence="5">
    <location>
        <begin position="54"/>
        <end position="254"/>
    </location>
</feature>
<dbReference type="OrthoDB" id="286202at2"/>
<name>A0A3E0DRZ1_9GAMM</name>
<dbReference type="InterPro" id="IPR015168">
    <property type="entry name" value="SsuA/THI5"/>
</dbReference>
<evidence type="ECO:0000259" key="5">
    <source>
        <dbReference type="Pfam" id="PF09084"/>
    </source>
</evidence>
<dbReference type="SUPFAM" id="SSF53850">
    <property type="entry name" value="Periplasmic binding protein-like II"/>
    <property type="match status" value="1"/>
</dbReference>
<accession>A0A3E0DRZ1</accession>
<keyword evidence="7" id="KW-1185">Reference proteome</keyword>
<reference evidence="6 7" key="1">
    <citation type="submission" date="2018-08" db="EMBL/GenBank/DDBJ databases">
        <title>Genomic Encyclopedia of Type Strains, Phase III (KMG-III): the genomes of soil and plant-associated and newly described type strains.</title>
        <authorList>
            <person name="Whitman W."/>
        </authorList>
    </citation>
    <scope>NUCLEOTIDE SEQUENCE [LARGE SCALE GENOMIC DNA]</scope>
    <source>
        <strain evidence="6 7">CECT 7375</strain>
    </source>
</reference>
<dbReference type="Pfam" id="PF09084">
    <property type="entry name" value="NMT1"/>
    <property type="match status" value="1"/>
</dbReference>
<evidence type="ECO:0000256" key="4">
    <source>
        <dbReference type="SAM" id="SignalP"/>
    </source>
</evidence>
<keyword evidence="3 4" id="KW-0732">Signal</keyword>
<dbReference type="GO" id="GO:0042918">
    <property type="term" value="P:alkanesulfonate transmembrane transport"/>
    <property type="evidence" value="ECO:0007669"/>
    <property type="project" value="TreeGrafter"/>
</dbReference>
<proteinExistence type="inferred from homology"/>
<evidence type="ECO:0000256" key="3">
    <source>
        <dbReference type="ARBA" id="ARBA00022729"/>
    </source>
</evidence>
<dbReference type="Gene3D" id="3.40.190.10">
    <property type="entry name" value="Periplasmic binding protein-like II"/>
    <property type="match status" value="2"/>
</dbReference>
<organism evidence="6 7">
    <name type="scientific">Marinomonas pollencensis</name>
    <dbReference type="NCBI Taxonomy" id="491954"/>
    <lineage>
        <taxon>Bacteria</taxon>
        <taxon>Pseudomonadati</taxon>
        <taxon>Pseudomonadota</taxon>
        <taxon>Gammaproteobacteria</taxon>
        <taxon>Oceanospirillales</taxon>
        <taxon>Oceanospirillaceae</taxon>
        <taxon>Marinomonas</taxon>
    </lineage>
</organism>
<dbReference type="PROSITE" id="PS51257">
    <property type="entry name" value="PROKAR_LIPOPROTEIN"/>
    <property type="match status" value="1"/>
</dbReference>
<dbReference type="PANTHER" id="PTHR30024:SF47">
    <property type="entry name" value="TAURINE-BINDING PERIPLASMIC PROTEIN"/>
    <property type="match status" value="1"/>
</dbReference>
<dbReference type="EMBL" id="QUNG01000002">
    <property type="protein sequence ID" value="REG85901.1"/>
    <property type="molecule type" value="Genomic_DNA"/>
</dbReference>
<comment type="caution">
    <text evidence="6">The sequence shown here is derived from an EMBL/GenBank/DDBJ whole genome shotgun (WGS) entry which is preliminary data.</text>
</comment>
<gene>
    <name evidence="6" type="ORF">DFP81_102440</name>
</gene>
<comment type="subcellular location">
    <subcellularLocation>
        <location evidence="1">Periplasm</location>
    </subcellularLocation>
</comment>
<evidence type="ECO:0000313" key="7">
    <source>
        <dbReference type="Proteomes" id="UP000256542"/>
    </source>
</evidence>
<dbReference type="GO" id="GO:0042597">
    <property type="term" value="C:periplasmic space"/>
    <property type="evidence" value="ECO:0007669"/>
    <property type="project" value="UniProtKB-SubCell"/>
</dbReference>
<dbReference type="PANTHER" id="PTHR30024">
    <property type="entry name" value="ALIPHATIC SULFONATES-BINDING PROTEIN-RELATED"/>
    <property type="match status" value="1"/>
</dbReference>
<evidence type="ECO:0000256" key="2">
    <source>
        <dbReference type="ARBA" id="ARBA00010742"/>
    </source>
</evidence>
<dbReference type="Proteomes" id="UP000256542">
    <property type="component" value="Unassembled WGS sequence"/>
</dbReference>
<protein>
    <submittedName>
        <fullName evidence="6">Taurine transport system substrate-binding protein</fullName>
    </submittedName>
</protein>
<evidence type="ECO:0000313" key="6">
    <source>
        <dbReference type="EMBL" id="REG85901.1"/>
    </source>
</evidence>